<reference evidence="2 3" key="1">
    <citation type="submission" date="2021-02" db="EMBL/GenBank/DDBJ databases">
        <title>Whole genome sequencing of Streptomyces actuosus VRA1.</title>
        <authorList>
            <person name="Sen G."/>
            <person name="Sen A."/>
        </authorList>
    </citation>
    <scope>NUCLEOTIDE SEQUENCE [LARGE SCALE GENOMIC DNA]</scope>
    <source>
        <strain evidence="2 3">VRA1</strain>
    </source>
</reference>
<name>A0ABS2VUJ4_STRAS</name>
<evidence type="ECO:0000256" key="1">
    <source>
        <dbReference type="SAM" id="MobiDB-lite"/>
    </source>
</evidence>
<keyword evidence="3" id="KW-1185">Reference proteome</keyword>
<dbReference type="EMBL" id="JAFFZS010000018">
    <property type="protein sequence ID" value="MBN0046771.1"/>
    <property type="molecule type" value="Genomic_DNA"/>
</dbReference>
<protein>
    <submittedName>
        <fullName evidence="2">Uncharacterized protein</fullName>
    </submittedName>
</protein>
<comment type="caution">
    <text evidence="2">The sequence shown here is derived from an EMBL/GenBank/DDBJ whole genome shotgun (WGS) entry which is preliminary data.</text>
</comment>
<proteinExistence type="predicted"/>
<accession>A0ABS2VUJ4</accession>
<gene>
    <name evidence="2" type="ORF">JS756_22195</name>
</gene>
<feature type="compositionally biased region" description="Basic and acidic residues" evidence="1">
    <location>
        <begin position="1"/>
        <end position="23"/>
    </location>
</feature>
<organism evidence="2 3">
    <name type="scientific">Streptomyces actuosus</name>
    <dbReference type="NCBI Taxonomy" id="1885"/>
    <lineage>
        <taxon>Bacteria</taxon>
        <taxon>Bacillati</taxon>
        <taxon>Actinomycetota</taxon>
        <taxon>Actinomycetes</taxon>
        <taxon>Kitasatosporales</taxon>
        <taxon>Streptomycetaceae</taxon>
        <taxon>Streptomyces</taxon>
    </lineage>
</organism>
<dbReference type="Proteomes" id="UP000788262">
    <property type="component" value="Unassembled WGS sequence"/>
</dbReference>
<feature type="region of interest" description="Disordered" evidence="1">
    <location>
        <begin position="1"/>
        <end position="45"/>
    </location>
</feature>
<sequence>MLTHNRDLHGVDLGWRPKGEELPWRPSLQQAERSENGAPNVRHRHGVKVEAVRTVRELVSARAPRPRIRYAF</sequence>
<evidence type="ECO:0000313" key="2">
    <source>
        <dbReference type="EMBL" id="MBN0046771.1"/>
    </source>
</evidence>
<evidence type="ECO:0000313" key="3">
    <source>
        <dbReference type="Proteomes" id="UP000788262"/>
    </source>
</evidence>